<evidence type="ECO:0000313" key="2">
    <source>
        <dbReference type="Proteomes" id="UP000594263"/>
    </source>
</evidence>
<organism evidence="1 2">
    <name type="scientific">Kalanchoe fedtschenkoi</name>
    <name type="common">Lavender scallops</name>
    <name type="synonym">South American air plant</name>
    <dbReference type="NCBI Taxonomy" id="63787"/>
    <lineage>
        <taxon>Eukaryota</taxon>
        <taxon>Viridiplantae</taxon>
        <taxon>Streptophyta</taxon>
        <taxon>Embryophyta</taxon>
        <taxon>Tracheophyta</taxon>
        <taxon>Spermatophyta</taxon>
        <taxon>Magnoliopsida</taxon>
        <taxon>eudicotyledons</taxon>
        <taxon>Gunneridae</taxon>
        <taxon>Pentapetalae</taxon>
        <taxon>Saxifragales</taxon>
        <taxon>Crassulaceae</taxon>
        <taxon>Kalanchoe</taxon>
    </lineage>
</organism>
<dbReference type="Gramene" id="Kaladp0036s0252.1.v1.1">
    <property type="protein sequence ID" value="Kaladp0036s0252.1.v1.1"/>
    <property type="gene ID" value="Kaladp0036s0252.v1.1"/>
</dbReference>
<evidence type="ECO:0000313" key="1">
    <source>
        <dbReference type="EnsemblPlants" id="Kaladp0036s0252.1.v1.1"/>
    </source>
</evidence>
<keyword evidence="2" id="KW-1185">Reference proteome</keyword>
<name>A0A7N0TH13_KALFE</name>
<sequence>MDEVKEFLQPDSMEFQRVFSNGSGRHVAVWKHCFDKFRPQWNPSPSSRALSPCSKRRLLVSRSVLSWQVLLINHCEVERVIEFVISWPVEDRDGIMAHGAIFNQVDEIDAAAVGQPMSVPWTCLYHIYQDELEITSKLLGLKGSYSRTAVLLHNKTPEEIVANQAVDS</sequence>
<dbReference type="AlphaFoldDB" id="A0A7N0TH13"/>
<reference evidence="1" key="1">
    <citation type="submission" date="2021-01" db="UniProtKB">
        <authorList>
            <consortium name="EnsemblPlants"/>
        </authorList>
    </citation>
    <scope>IDENTIFICATION</scope>
</reference>
<dbReference type="Proteomes" id="UP000594263">
    <property type="component" value="Unplaced"/>
</dbReference>
<protein>
    <submittedName>
        <fullName evidence="1">Uncharacterized protein</fullName>
    </submittedName>
</protein>
<proteinExistence type="predicted"/>
<dbReference type="EnsemblPlants" id="Kaladp0036s0252.1.v1.1">
    <property type="protein sequence ID" value="Kaladp0036s0252.1.v1.1"/>
    <property type="gene ID" value="Kaladp0036s0252.v1.1"/>
</dbReference>
<accession>A0A7N0TH13</accession>